<proteinExistence type="predicted"/>
<gene>
    <name evidence="2" type="ORF">TNCV_3412321</name>
</gene>
<dbReference type="Proteomes" id="UP000887159">
    <property type="component" value="Unassembled WGS sequence"/>
</dbReference>
<protein>
    <submittedName>
        <fullName evidence="2">Uncharacterized protein</fullName>
    </submittedName>
</protein>
<name>A0A8X6V5H0_TRICX</name>
<feature type="region of interest" description="Disordered" evidence="1">
    <location>
        <begin position="14"/>
        <end position="36"/>
    </location>
</feature>
<keyword evidence="3" id="KW-1185">Reference proteome</keyword>
<comment type="caution">
    <text evidence="2">The sequence shown here is derived from an EMBL/GenBank/DDBJ whole genome shotgun (WGS) entry which is preliminary data.</text>
</comment>
<accession>A0A8X6V5H0</accession>
<reference evidence="2" key="1">
    <citation type="submission" date="2020-08" db="EMBL/GenBank/DDBJ databases">
        <title>Multicomponent nature underlies the extraordinary mechanical properties of spider dragline silk.</title>
        <authorList>
            <person name="Kono N."/>
            <person name="Nakamura H."/>
            <person name="Mori M."/>
            <person name="Yoshida Y."/>
            <person name="Ohtoshi R."/>
            <person name="Malay A.D."/>
            <person name="Moran D.A.P."/>
            <person name="Tomita M."/>
            <person name="Numata K."/>
            <person name="Arakawa K."/>
        </authorList>
    </citation>
    <scope>NUCLEOTIDE SEQUENCE</scope>
</reference>
<evidence type="ECO:0000313" key="2">
    <source>
        <dbReference type="EMBL" id="GFX93869.1"/>
    </source>
</evidence>
<dbReference type="AlphaFoldDB" id="A0A8X6V5H0"/>
<dbReference type="EMBL" id="BMAU01021176">
    <property type="protein sequence ID" value="GFX93869.1"/>
    <property type="molecule type" value="Genomic_DNA"/>
</dbReference>
<evidence type="ECO:0000313" key="3">
    <source>
        <dbReference type="Proteomes" id="UP000887159"/>
    </source>
</evidence>
<sequence>MHLSRSDDCITRSENLGNYHQRSVDPPATDASFGKKSSTFPIPFRINPRTKSQASELHNGSFGYPLLSEHLLM</sequence>
<evidence type="ECO:0000256" key="1">
    <source>
        <dbReference type="SAM" id="MobiDB-lite"/>
    </source>
</evidence>
<organism evidence="2 3">
    <name type="scientific">Trichonephila clavipes</name>
    <name type="common">Golden silk orbweaver</name>
    <name type="synonym">Nephila clavipes</name>
    <dbReference type="NCBI Taxonomy" id="2585209"/>
    <lineage>
        <taxon>Eukaryota</taxon>
        <taxon>Metazoa</taxon>
        <taxon>Ecdysozoa</taxon>
        <taxon>Arthropoda</taxon>
        <taxon>Chelicerata</taxon>
        <taxon>Arachnida</taxon>
        <taxon>Araneae</taxon>
        <taxon>Araneomorphae</taxon>
        <taxon>Entelegynae</taxon>
        <taxon>Araneoidea</taxon>
        <taxon>Nephilidae</taxon>
        <taxon>Trichonephila</taxon>
    </lineage>
</organism>